<evidence type="ECO:0000256" key="9">
    <source>
        <dbReference type="ARBA" id="ARBA00058158"/>
    </source>
</evidence>
<dbReference type="PANTHER" id="PTHR12247">
    <property type="entry name" value="POLYCOMB GROUP PROTEIN"/>
    <property type="match status" value="1"/>
</dbReference>
<gene>
    <name evidence="13" type="primary">mbtd1</name>
    <name evidence="13" type="ORF">CDAR_558001</name>
</gene>
<dbReference type="GO" id="GO:0042393">
    <property type="term" value="F:histone binding"/>
    <property type="evidence" value="ECO:0007669"/>
    <property type="project" value="TreeGrafter"/>
</dbReference>
<feature type="repeat" description="MBT" evidence="11">
    <location>
        <begin position="237"/>
        <end position="341"/>
    </location>
</feature>
<evidence type="ECO:0000313" key="13">
    <source>
        <dbReference type="EMBL" id="GIX93976.1"/>
    </source>
</evidence>
<dbReference type="SMART" id="SM00175">
    <property type="entry name" value="RAB"/>
    <property type="match status" value="1"/>
</dbReference>
<dbReference type="GO" id="GO:0030139">
    <property type="term" value="C:endocytic vesicle"/>
    <property type="evidence" value="ECO:0007669"/>
    <property type="project" value="UniProtKB-ARBA"/>
</dbReference>
<evidence type="ECO:0000256" key="8">
    <source>
        <dbReference type="ARBA" id="ARBA00023289"/>
    </source>
</evidence>
<name>A0AAV4PA67_9ARAC</name>
<feature type="region of interest" description="Disordered" evidence="12">
    <location>
        <begin position="450"/>
        <end position="531"/>
    </location>
</feature>
<dbReference type="InterPro" id="IPR001806">
    <property type="entry name" value="Small_GTPase"/>
</dbReference>
<accession>A0AAV4PA67</accession>
<dbReference type="GO" id="GO:0005764">
    <property type="term" value="C:lysosome"/>
    <property type="evidence" value="ECO:0007669"/>
    <property type="project" value="UniProtKB-ARBA"/>
</dbReference>
<keyword evidence="2" id="KW-0813">Transport</keyword>
<dbReference type="PRINTS" id="PR00449">
    <property type="entry name" value="RASTRNSFRMNG"/>
</dbReference>
<dbReference type="NCBIfam" id="TIGR00231">
    <property type="entry name" value="small_GTP"/>
    <property type="match status" value="1"/>
</dbReference>
<feature type="repeat" description="MBT" evidence="11">
    <location>
        <begin position="8"/>
        <end position="122"/>
    </location>
</feature>
<evidence type="ECO:0000256" key="3">
    <source>
        <dbReference type="ARBA" id="ARBA00022737"/>
    </source>
</evidence>
<keyword evidence="5" id="KW-0653">Protein transport</keyword>
<dbReference type="InterPro" id="IPR005225">
    <property type="entry name" value="Small_GTP-bd"/>
</dbReference>
<protein>
    <recommendedName>
        <fullName evidence="10">Ras-related protein Rab-7b</fullName>
    </recommendedName>
</protein>
<feature type="repeat" description="MBT" evidence="11">
    <location>
        <begin position="348"/>
        <end position="444"/>
    </location>
</feature>
<evidence type="ECO:0000256" key="11">
    <source>
        <dbReference type="PROSITE-ProRule" id="PRU00459"/>
    </source>
</evidence>
<feature type="repeat" description="MBT" evidence="11">
    <location>
        <begin position="130"/>
        <end position="231"/>
    </location>
</feature>
<dbReference type="Gene3D" id="2.30.30.140">
    <property type="match status" value="4"/>
</dbReference>
<dbReference type="AlphaFoldDB" id="A0AAV4PA67"/>
<evidence type="ECO:0000256" key="2">
    <source>
        <dbReference type="ARBA" id="ARBA00022448"/>
    </source>
</evidence>
<keyword evidence="8" id="KW-0636">Prenylation</keyword>
<sequence>MNNNKGSFNWRPYLRKPGYTAAPVSCFKHVALSNCWDSIVNNVKVEVRSPDCKTCCTTTPCRYWLATVIKVCGYWGLLRYEGFDKKSPHYFNVPDKWINLCTEPHIHSVGWCAENGKPLVPPKSIEPKMICWKDYLMEILPSNRTLPSDFTFRIEEYSHNSIKKGMKLEVVDKNLISVVRSAEVADVVGGRLHIKYSENDTEDEGFWCHERSPLIHPVGWAQIIGHALKASPKYARRSLKKTLYRLFESDDATWDMFLPVFNPVSKLKFKKKMKLEAIDPLNLSTICVATVTEVLRNNYLMIGIDGMMAADGADCFCYHASSPCIFPVGFCESNNIYLTPPRGYKGEFKWAEYLKKTKSEAAPVDLFRKDIPDHGFNEGMFLEAVDLMEPRLICVAYVTKVVGRLLKVHFDGWEDEYDQWCDCESPDLFPIGWCEVLGYRLEPPRIDGSEDKKKKAIVKKRKRRFRSKKANDDASSTTVNEKHNLNDGEDLKGKKQEKCKKTLPGNVRPRGRQMSWSKRLQNSNRKKTKSNDFNCEETEYIIVDDDDDDPPVSEQERTKQPDIQIEDSKLLRSKRKLAEESPVSDQSNFKNLRRRKKVVKSAPIIIDDSSSSSNERAETLLYTLLLGKTVSQLNVTSLSIPTTVKVDLRINCSEVMYGSILRLPSDMLDITVISPCGDCAVGKTSLMNQYIHKKFYSPYKATIGADFYTKDVAVDGKIVTLQIWDTVGQERFQSLGVAFYRGADCVVLVYDVSSPPSYHSLEVWKDEFLIHGAPRDPRNFPFVVIGNKIDLGNRISCKDNIQDLLLCDYTVPCFETSAKDGTNVEEAFQTVAKMALSSEKDDELFNSMPETILFNRRERGSSFNCAC</sequence>
<dbReference type="PROSITE" id="PS51419">
    <property type="entry name" value="RAB"/>
    <property type="match status" value="1"/>
</dbReference>
<dbReference type="PROSITE" id="PS51420">
    <property type="entry name" value="RHO"/>
    <property type="match status" value="1"/>
</dbReference>
<organism evidence="13 14">
    <name type="scientific">Caerostris darwini</name>
    <dbReference type="NCBI Taxonomy" id="1538125"/>
    <lineage>
        <taxon>Eukaryota</taxon>
        <taxon>Metazoa</taxon>
        <taxon>Ecdysozoa</taxon>
        <taxon>Arthropoda</taxon>
        <taxon>Chelicerata</taxon>
        <taxon>Arachnida</taxon>
        <taxon>Araneae</taxon>
        <taxon>Araneomorphae</taxon>
        <taxon>Entelegynae</taxon>
        <taxon>Araneoidea</taxon>
        <taxon>Araneidae</taxon>
        <taxon>Caerostris</taxon>
    </lineage>
</organism>
<keyword evidence="6" id="KW-0342">GTP-binding</keyword>
<dbReference type="Proteomes" id="UP001054837">
    <property type="component" value="Unassembled WGS sequence"/>
</dbReference>
<evidence type="ECO:0000256" key="6">
    <source>
        <dbReference type="ARBA" id="ARBA00023134"/>
    </source>
</evidence>
<dbReference type="GO" id="GO:0045892">
    <property type="term" value="P:negative regulation of DNA-templated transcription"/>
    <property type="evidence" value="ECO:0007669"/>
    <property type="project" value="TreeGrafter"/>
</dbReference>
<evidence type="ECO:0000256" key="12">
    <source>
        <dbReference type="SAM" id="MobiDB-lite"/>
    </source>
</evidence>
<comment type="similarity">
    <text evidence="1">Belongs to the small GTPase superfamily. Rab family.</text>
</comment>
<dbReference type="Gene3D" id="3.40.50.300">
    <property type="entry name" value="P-loop containing nucleotide triphosphate hydrolases"/>
    <property type="match status" value="1"/>
</dbReference>
<dbReference type="GO" id="GO:0005525">
    <property type="term" value="F:GTP binding"/>
    <property type="evidence" value="ECO:0007669"/>
    <property type="project" value="UniProtKB-KW"/>
</dbReference>
<dbReference type="GO" id="GO:0003682">
    <property type="term" value="F:chromatin binding"/>
    <property type="evidence" value="ECO:0007669"/>
    <property type="project" value="TreeGrafter"/>
</dbReference>
<dbReference type="CDD" id="cd20100">
    <property type="entry name" value="MBT_dSfmbt-like_rpt4"/>
    <property type="match status" value="1"/>
</dbReference>
<evidence type="ECO:0000256" key="10">
    <source>
        <dbReference type="ARBA" id="ARBA00067801"/>
    </source>
</evidence>
<evidence type="ECO:0000256" key="4">
    <source>
        <dbReference type="ARBA" id="ARBA00022741"/>
    </source>
</evidence>
<dbReference type="Pfam" id="PF02820">
    <property type="entry name" value="MBT"/>
    <property type="match status" value="4"/>
</dbReference>
<dbReference type="SMART" id="SM00174">
    <property type="entry name" value="RHO"/>
    <property type="match status" value="1"/>
</dbReference>
<dbReference type="GO" id="GO:0002682">
    <property type="term" value="P:regulation of immune system process"/>
    <property type="evidence" value="ECO:0007669"/>
    <property type="project" value="UniProtKB-ARBA"/>
</dbReference>
<dbReference type="GO" id="GO:0005634">
    <property type="term" value="C:nucleus"/>
    <property type="evidence" value="ECO:0007669"/>
    <property type="project" value="InterPro"/>
</dbReference>
<dbReference type="PANTHER" id="PTHR12247:SF104">
    <property type="entry name" value="POLYCOMB PROTEIN SFMBT"/>
    <property type="match status" value="1"/>
</dbReference>
<dbReference type="CDD" id="cd20097">
    <property type="entry name" value="MBT_dSfmbt-like_rpt1"/>
    <property type="match status" value="1"/>
</dbReference>
<dbReference type="SMART" id="SM00173">
    <property type="entry name" value="RAS"/>
    <property type="match status" value="1"/>
</dbReference>
<keyword evidence="4" id="KW-0547">Nucleotide-binding</keyword>
<evidence type="ECO:0000256" key="5">
    <source>
        <dbReference type="ARBA" id="ARBA00022927"/>
    </source>
</evidence>
<dbReference type="PROSITE" id="PS51079">
    <property type="entry name" value="MBT"/>
    <property type="match status" value="4"/>
</dbReference>
<dbReference type="FunFam" id="3.40.50.300:FF:000751">
    <property type="entry name" value="Rab family GTPase, putative"/>
    <property type="match status" value="1"/>
</dbReference>
<dbReference type="InterPro" id="IPR004092">
    <property type="entry name" value="Mbt"/>
</dbReference>
<dbReference type="PROSITE" id="PS51421">
    <property type="entry name" value="RAS"/>
    <property type="match status" value="1"/>
</dbReference>
<keyword evidence="3" id="KW-0677">Repeat</keyword>
<dbReference type="SUPFAM" id="SSF52540">
    <property type="entry name" value="P-loop containing nucleoside triphosphate hydrolases"/>
    <property type="match status" value="1"/>
</dbReference>
<dbReference type="InterPro" id="IPR050548">
    <property type="entry name" value="PcG_chromatin_remod_factors"/>
</dbReference>
<feature type="compositionally biased region" description="Basic residues" evidence="12">
    <location>
        <begin position="454"/>
        <end position="468"/>
    </location>
</feature>
<proteinExistence type="inferred from homology"/>
<reference evidence="13 14" key="1">
    <citation type="submission" date="2021-06" db="EMBL/GenBank/DDBJ databases">
        <title>Caerostris darwini draft genome.</title>
        <authorList>
            <person name="Kono N."/>
            <person name="Arakawa K."/>
        </authorList>
    </citation>
    <scope>NUCLEOTIDE SEQUENCE [LARGE SCALE GENOMIC DNA]</scope>
</reference>
<evidence type="ECO:0000313" key="14">
    <source>
        <dbReference type="Proteomes" id="UP001054837"/>
    </source>
</evidence>
<dbReference type="EMBL" id="BPLQ01002556">
    <property type="protein sequence ID" value="GIX93976.1"/>
    <property type="molecule type" value="Genomic_DNA"/>
</dbReference>
<dbReference type="InterPro" id="IPR027417">
    <property type="entry name" value="P-loop_NTPase"/>
</dbReference>
<evidence type="ECO:0000256" key="7">
    <source>
        <dbReference type="ARBA" id="ARBA00023288"/>
    </source>
</evidence>
<dbReference type="SMART" id="SM00561">
    <property type="entry name" value="MBT"/>
    <property type="match status" value="4"/>
</dbReference>
<dbReference type="GO" id="GO:0015031">
    <property type="term" value="P:protein transport"/>
    <property type="evidence" value="ECO:0007669"/>
    <property type="project" value="UniProtKB-KW"/>
</dbReference>
<dbReference type="SMART" id="SM00176">
    <property type="entry name" value="RAN"/>
    <property type="match status" value="1"/>
</dbReference>
<dbReference type="SUPFAM" id="SSF63748">
    <property type="entry name" value="Tudor/PWWP/MBT"/>
    <property type="match status" value="4"/>
</dbReference>
<feature type="compositionally biased region" description="Basic and acidic residues" evidence="12">
    <location>
        <begin position="480"/>
        <end position="500"/>
    </location>
</feature>
<evidence type="ECO:0000256" key="1">
    <source>
        <dbReference type="ARBA" id="ARBA00006270"/>
    </source>
</evidence>
<keyword evidence="14" id="KW-1185">Reference proteome</keyword>
<dbReference type="Pfam" id="PF00071">
    <property type="entry name" value="Ras"/>
    <property type="match status" value="1"/>
</dbReference>
<feature type="compositionally biased region" description="Polar residues" evidence="12">
    <location>
        <begin position="514"/>
        <end position="523"/>
    </location>
</feature>
<dbReference type="GO" id="GO:0003924">
    <property type="term" value="F:GTPase activity"/>
    <property type="evidence" value="ECO:0007669"/>
    <property type="project" value="InterPro"/>
</dbReference>
<keyword evidence="7" id="KW-0449">Lipoprotein</keyword>
<comment type="function">
    <text evidence="9">Controls vesicular trafficking from endosomes to the trans-Golgi network (TGN). Acts as a negative regulator of TLR9 signaling and can suppress TLR9-triggered TNFA, IL6, and IFNB production in macrophages by promoting TLR9 lysosomal degradation. Also negatively regulates TLR4 signaling in macrophages by promoting lysosomal degradation of TLR4. Promotes megakaryocytic differentiation by increasing NF-kappa-B-dependent IL6 production and subsequently enhancing the association of STAT3 with GATA1. Not involved in the regulation of the EGF- and EGFR degradation pathway.</text>
</comment>
<dbReference type="GO" id="GO:0005770">
    <property type="term" value="C:late endosome"/>
    <property type="evidence" value="ECO:0007669"/>
    <property type="project" value="UniProtKB-ARBA"/>
</dbReference>
<comment type="caution">
    <text evidence="13">The sequence shown here is derived from an EMBL/GenBank/DDBJ whole genome shotgun (WGS) entry which is preliminary data.</text>
</comment>